<keyword evidence="2" id="KW-1185">Reference proteome</keyword>
<accession>A0A0D3EZ68</accession>
<dbReference type="eggNOG" id="ENOG502R651">
    <property type="taxonomic scope" value="Eukaryota"/>
</dbReference>
<dbReference type="AlphaFoldDB" id="A0A0D3EZ68"/>
<sequence>MSHSHNQVLYFQAQRKVRFQDNQANIMKEVPIGTNEKLVHDQRMKDDKNKDVDSVASDFIKLKHRAWALQKSASMYQPS</sequence>
<evidence type="ECO:0000313" key="2">
    <source>
        <dbReference type="Proteomes" id="UP000026960"/>
    </source>
</evidence>
<dbReference type="PaxDb" id="65489-OBART01G45350.1"/>
<organism evidence="1">
    <name type="scientific">Oryza barthii</name>
    <dbReference type="NCBI Taxonomy" id="65489"/>
    <lineage>
        <taxon>Eukaryota</taxon>
        <taxon>Viridiplantae</taxon>
        <taxon>Streptophyta</taxon>
        <taxon>Embryophyta</taxon>
        <taxon>Tracheophyta</taxon>
        <taxon>Spermatophyta</taxon>
        <taxon>Magnoliopsida</taxon>
        <taxon>Liliopsida</taxon>
        <taxon>Poales</taxon>
        <taxon>Poaceae</taxon>
        <taxon>BOP clade</taxon>
        <taxon>Oryzoideae</taxon>
        <taxon>Oryzeae</taxon>
        <taxon>Oryzinae</taxon>
        <taxon>Oryza</taxon>
    </lineage>
</organism>
<dbReference type="HOGENOM" id="CLU_197036_0_0_1"/>
<reference evidence="1" key="1">
    <citation type="journal article" date="2009" name="Rice">
        <title>De Novo Next Generation Sequencing of Plant Genomes.</title>
        <authorList>
            <person name="Rounsley S."/>
            <person name="Marri P.R."/>
            <person name="Yu Y."/>
            <person name="He R."/>
            <person name="Sisneros N."/>
            <person name="Goicoechea J.L."/>
            <person name="Lee S.J."/>
            <person name="Angelova A."/>
            <person name="Kudrna D."/>
            <person name="Luo M."/>
            <person name="Affourtit J."/>
            <person name="Desany B."/>
            <person name="Knight J."/>
            <person name="Niazi F."/>
            <person name="Egholm M."/>
            <person name="Wing R.A."/>
        </authorList>
    </citation>
    <scope>NUCLEOTIDE SEQUENCE [LARGE SCALE GENOMIC DNA]</scope>
    <source>
        <strain evidence="1">cv. IRGC 105608</strain>
    </source>
</reference>
<reference evidence="1" key="2">
    <citation type="submission" date="2015-03" db="UniProtKB">
        <authorList>
            <consortium name="EnsemblPlants"/>
        </authorList>
    </citation>
    <scope>IDENTIFICATION</scope>
</reference>
<proteinExistence type="predicted"/>
<dbReference type="Proteomes" id="UP000026960">
    <property type="component" value="Chromosome 1"/>
</dbReference>
<name>A0A0D3EZ68_9ORYZ</name>
<dbReference type="Gramene" id="OBART01G45350.1">
    <property type="protein sequence ID" value="OBART01G45350.1"/>
    <property type="gene ID" value="OBART01G45350"/>
</dbReference>
<evidence type="ECO:0000313" key="1">
    <source>
        <dbReference type="EnsemblPlants" id="OBART01G45350.1"/>
    </source>
</evidence>
<protein>
    <submittedName>
        <fullName evidence="1">Uncharacterized protein</fullName>
    </submittedName>
</protein>
<dbReference type="EnsemblPlants" id="OBART01G45350.1">
    <property type="protein sequence ID" value="OBART01G45350.1"/>
    <property type="gene ID" value="OBART01G45350"/>
</dbReference>